<name>A0A1F8EA84_9BACT</name>
<dbReference type="Proteomes" id="UP000178520">
    <property type="component" value="Unassembled WGS sequence"/>
</dbReference>
<keyword evidence="3" id="KW-0238">DNA-binding</keyword>
<sequence length="656" mass="74548">MYILEVLPLSTLPPQIPQILSYYHDSNLPKGAVIEVSLNNRSVQATVIDSYNLDEQKILVKKSLFQLKKISRVLSGEPVIAEWQFKIALWLANHYVAPLGLCMKAVLPPFFLKARYPTEPVNLFINPQLPSSPSWIITRAQDSAQQIKSILKNKKSGLTALADQILIIVPDSSYIPYFLSEFADKKPSILTSATNNKDYHKIWGGIISQEIKMVIGTRQALFLPFTNLKHIIVIDPLHEFYKSDMSPKYWTPELAEMIAENHGAQFIVLSPLLGVSAYQKSLESKIKINDTMKPWPAKITVIDLTAEFKQGYIVGALTPDARDVMRKTLAQGGKVLIVSARRGYSGILLCQHCGFSFKCPLCDLPMRVHQELTLSLLCHHCDHTQPYPYSCPNCHSSQIKATGPAGGQKIYEELQKMIAFGQLNKTQILLLDTDTTQNQTEEDEIINETKKQGPHILIATQKIFSYGYDLKFDAIIIPQLDALIVGSDFQTTERLWYHLEKLSDFEPQQIVAQTFNQIDLLPNLASHNHKPLYELELSARKAFWYPPFCRIVKLTYTHTDHRKVIASARATVEKLKMAVIHIQARDKIHPIKSGEAGAKQFDRVKITDTSRLFLKKERGRFTYTIIIKIANDFTPRDLLRYVPTQWLIDLDPRITT</sequence>
<dbReference type="EMBL" id="MGJA01000008">
    <property type="protein sequence ID" value="OGM97804.1"/>
    <property type="molecule type" value="Genomic_DNA"/>
</dbReference>
<proteinExistence type="predicted"/>
<keyword evidence="2" id="KW-0067">ATP-binding</keyword>
<dbReference type="STRING" id="1802660.A2735_01445"/>
<dbReference type="Gene3D" id="3.40.1440.60">
    <property type="entry name" value="PriA, 3(prime) DNA-binding domain"/>
    <property type="match status" value="1"/>
</dbReference>
<evidence type="ECO:0000256" key="2">
    <source>
        <dbReference type="ARBA" id="ARBA00022840"/>
    </source>
</evidence>
<dbReference type="InterPro" id="IPR042115">
    <property type="entry name" value="PriA_3primeBD_sf"/>
</dbReference>
<evidence type="ECO:0000256" key="3">
    <source>
        <dbReference type="ARBA" id="ARBA00023125"/>
    </source>
</evidence>
<dbReference type="PANTHER" id="PTHR30580:SF0">
    <property type="entry name" value="PRIMOSOMAL PROTEIN N"/>
    <property type="match status" value="1"/>
</dbReference>
<dbReference type="GO" id="GO:0043138">
    <property type="term" value="F:3'-5' DNA helicase activity"/>
    <property type="evidence" value="ECO:0007669"/>
    <property type="project" value="TreeGrafter"/>
</dbReference>
<dbReference type="Gene3D" id="3.40.50.300">
    <property type="entry name" value="P-loop containing nucleotide triphosphate hydrolases"/>
    <property type="match status" value="1"/>
</dbReference>
<dbReference type="InterPro" id="IPR027417">
    <property type="entry name" value="P-loop_NTPase"/>
</dbReference>
<dbReference type="PANTHER" id="PTHR30580">
    <property type="entry name" value="PRIMOSOMAL PROTEIN N"/>
    <property type="match status" value="1"/>
</dbReference>
<dbReference type="AlphaFoldDB" id="A0A1F8EA84"/>
<evidence type="ECO:0000313" key="6">
    <source>
        <dbReference type="Proteomes" id="UP000178520"/>
    </source>
</evidence>
<protein>
    <recommendedName>
        <fullName evidence="4">Primosomal protein N' 3' DNA-binding domain-containing protein</fullName>
    </recommendedName>
</protein>
<dbReference type="Pfam" id="PF17764">
    <property type="entry name" value="PriA_3primeBD"/>
    <property type="match status" value="1"/>
</dbReference>
<dbReference type="GO" id="GO:0005524">
    <property type="term" value="F:ATP binding"/>
    <property type="evidence" value="ECO:0007669"/>
    <property type="project" value="UniProtKB-KW"/>
</dbReference>
<dbReference type="GO" id="GO:0006310">
    <property type="term" value="P:DNA recombination"/>
    <property type="evidence" value="ECO:0007669"/>
    <property type="project" value="TreeGrafter"/>
</dbReference>
<comment type="caution">
    <text evidence="5">The sequence shown here is derived from an EMBL/GenBank/DDBJ whole genome shotgun (WGS) entry which is preliminary data.</text>
</comment>
<accession>A0A1F8EA84</accession>
<dbReference type="GO" id="GO:0006302">
    <property type="term" value="P:double-strand break repair"/>
    <property type="evidence" value="ECO:0007669"/>
    <property type="project" value="TreeGrafter"/>
</dbReference>
<dbReference type="GO" id="GO:0006270">
    <property type="term" value="P:DNA replication initiation"/>
    <property type="evidence" value="ECO:0007669"/>
    <property type="project" value="TreeGrafter"/>
</dbReference>
<feature type="domain" description="Primosomal protein N' 3' DNA-binding" evidence="4">
    <location>
        <begin position="15"/>
        <end position="108"/>
    </location>
</feature>
<organism evidence="5 6">
    <name type="scientific">Candidatus Yanofskybacteria bacterium RIFCSPHIGHO2_01_FULL_41_21</name>
    <dbReference type="NCBI Taxonomy" id="1802660"/>
    <lineage>
        <taxon>Bacteria</taxon>
        <taxon>Candidatus Yanofskyibacteriota</taxon>
    </lineage>
</organism>
<gene>
    <name evidence="5" type="ORF">A2735_01445</name>
</gene>
<reference evidence="5 6" key="1">
    <citation type="journal article" date="2016" name="Nat. Commun.">
        <title>Thousands of microbial genomes shed light on interconnected biogeochemical processes in an aquifer system.</title>
        <authorList>
            <person name="Anantharaman K."/>
            <person name="Brown C.T."/>
            <person name="Hug L.A."/>
            <person name="Sharon I."/>
            <person name="Castelle C.J."/>
            <person name="Probst A.J."/>
            <person name="Thomas B.C."/>
            <person name="Singh A."/>
            <person name="Wilkins M.J."/>
            <person name="Karaoz U."/>
            <person name="Brodie E.L."/>
            <person name="Williams K.H."/>
            <person name="Hubbard S.S."/>
            <person name="Banfield J.F."/>
        </authorList>
    </citation>
    <scope>NUCLEOTIDE SEQUENCE [LARGE SCALE GENOMIC DNA]</scope>
</reference>
<dbReference type="GO" id="GO:0003677">
    <property type="term" value="F:DNA binding"/>
    <property type="evidence" value="ECO:0007669"/>
    <property type="project" value="UniProtKB-KW"/>
</dbReference>
<dbReference type="SUPFAM" id="SSF52540">
    <property type="entry name" value="P-loop containing nucleoside triphosphate hydrolases"/>
    <property type="match status" value="1"/>
</dbReference>
<evidence type="ECO:0000256" key="1">
    <source>
        <dbReference type="ARBA" id="ARBA00022741"/>
    </source>
</evidence>
<keyword evidence="1" id="KW-0547">Nucleotide-binding</keyword>
<dbReference type="InterPro" id="IPR041222">
    <property type="entry name" value="PriA_3primeBD"/>
</dbReference>
<evidence type="ECO:0000259" key="4">
    <source>
        <dbReference type="Pfam" id="PF17764"/>
    </source>
</evidence>
<evidence type="ECO:0000313" key="5">
    <source>
        <dbReference type="EMBL" id="OGM97804.1"/>
    </source>
</evidence>